<keyword evidence="4" id="KW-1185">Reference proteome</keyword>
<keyword evidence="2" id="KW-1133">Transmembrane helix</keyword>
<feature type="transmembrane region" description="Helical" evidence="2">
    <location>
        <begin position="22"/>
        <end position="43"/>
    </location>
</feature>
<feature type="transmembrane region" description="Helical" evidence="2">
    <location>
        <begin position="50"/>
        <end position="68"/>
    </location>
</feature>
<feature type="compositionally biased region" description="Basic and acidic residues" evidence="1">
    <location>
        <begin position="144"/>
        <end position="170"/>
    </location>
</feature>
<feature type="transmembrane region" description="Helical" evidence="2">
    <location>
        <begin position="88"/>
        <end position="109"/>
    </location>
</feature>
<feature type="compositionally biased region" description="Basic and acidic residues" evidence="1">
    <location>
        <begin position="206"/>
        <end position="215"/>
    </location>
</feature>
<gene>
    <name evidence="3" type="ORF">GCM10022402_10340</name>
</gene>
<comment type="caution">
    <text evidence="3">The sequence shown here is derived from an EMBL/GenBank/DDBJ whole genome shotgun (WGS) entry which is preliminary data.</text>
</comment>
<feature type="transmembrane region" description="Helical" evidence="2">
    <location>
        <begin position="121"/>
        <end position="143"/>
    </location>
</feature>
<evidence type="ECO:0000313" key="4">
    <source>
        <dbReference type="Proteomes" id="UP001500908"/>
    </source>
</evidence>
<protein>
    <recommendedName>
        <fullName evidence="5">Tryptophan-associated transmembrane protein (Trp_oprn_chp)</fullName>
    </recommendedName>
</protein>
<evidence type="ECO:0000313" key="3">
    <source>
        <dbReference type="EMBL" id="GAA3731560.1"/>
    </source>
</evidence>
<evidence type="ECO:0000256" key="2">
    <source>
        <dbReference type="SAM" id="Phobius"/>
    </source>
</evidence>
<evidence type="ECO:0008006" key="5">
    <source>
        <dbReference type="Google" id="ProtNLM"/>
    </source>
</evidence>
<keyword evidence="2" id="KW-0812">Transmembrane</keyword>
<keyword evidence="2" id="KW-0472">Membrane</keyword>
<sequence length="215" mass="21354">MAASAGAGQIHLVMAPSHWSGWWLSGVFFIVIGAFQVLWAVVAAWRGSTALLWLGTLVNLGSIGLWGVSRLYGLPFGAHAGTPEAVGLTDLITVVLEAVVVAGALLATVGRSRSTAVGGGVISAVAVAAVAVAFATAAAVGAADEHGHGASEDESGHHGEEVEPGHHQEEAEQPATSAPGGTASPSPTASAQSSEPAGSDDAGAGDSHDGHDHEH</sequence>
<organism evidence="3 4">
    <name type="scientific">Salinactinospora qingdaonensis</name>
    <dbReference type="NCBI Taxonomy" id="702744"/>
    <lineage>
        <taxon>Bacteria</taxon>
        <taxon>Bacillati</taxon>
        <taxon>Actinomycetota</taxon>
        <taxon>Actinomycetes</taxon>
        <taxon>Streptosporangiales</taxon>
        <taxon>Nocardiopsidaceae</taxon>
        <taxon>Salinactinospora</taxon>
    </lineage>
</organism>
<dbReference type="Proteomes" id="UP001500908">
    <property type="component" value="Unassembled WGS sequence"/>
</dbReference>
<reference evidence="4" key="1">
    <citation type="journal article" date="2019" name="Int. J. Syst. Evol. Microbiol.">
        <title>The Global Catalogue of Microorganisms (GCM) 10K type strain sequencing project: providing services to taxonomists for standard genome sequencing and annotation.</title>
        <authorList>
            <consortium name="The Broad Institute Genomics Platform"/>
            <consortium name="The Broad Institute Genome Sequencing Center for Infectious Disease"/>
            <person name="Wu L."/>
            <person name="Ma J."/>
        </authorList>
    </citation>
    <scope>NUCLEOTIDE SEQUENCE [LARGE SCALE GENOMIC DNA]</scope>
    <source>
        <strain evidence="4">JCM 17137</strain>
    </source>
</reference>
<proteinExistence type="predicted"/>
<accession>A0ABP7F4V6</accession>
<feature type="compositionally biased region" description="Low complexity" evidence="1">
    <location>
        <begin position="174"/>
        <end position="205"/>
    </location>
</feature>
<name>A0ABP7F4V6_9ACTN</name>
<dbReference type="EMBL" id="BAABDD010000003">
    <property type="protein sequence ID" value="GAA3731560.1"/>
    <property type="molecule type" value="Genomic_DNA"/>
</dbReference>
<feature type="region of interest" description="Disordered" evidence="1">
    <location>
        <begin position="144"/>
        <end position="215"/>
    </location>
</feature>
<evidence type="ECO:0000256" key="1">
    <source>
        <dbReference type="SAM" id="MobiDB-lite"/>
    </source>
</evidence>